<reference evidence="2 3" key="1">
    <citation type="submission" date="2021-06" db="EMBL/GenBank/DDBJ databases">
        <authorList>
            <person name="Palmer J.M."/>
        </authorList>
    </citation>
    <scope>NUCLEOTIDE SEQUENCE [LARGE SCALE GENOMIC DNA]</scope>
    <source>
        <strain evidence="3">if_2019</strain>
        <tissue evidence="2">Muscle</tissue>
    </source>
</reference>
<dbReference type="EMBL" id="JAHRIQ010047397">
    <property type="protein sequence ID" value="MEQ2236472.1"/>
    <property type="molecule type" value="Genomic_DNA"/>
</dbReference>
<protein>
    <submittedName>
        <fullName evidence="2">Uncharacterized protein</fullName>
    </submittedName>
</protein>
<evidence type="ECO:0000256" key="1">
    <source>
        <dbReference type="SAM" id="MobiDB-lite"/>
    </source>
</evidence>
<evidence type="ECO:0000313" key="3">
    <source>
        <dbReference type="Proteomes" id="UP001482620"/>
    </source>
</evidence>
<dbReference type="Proteomes" id="UP001482620">
    <property type="component" value="Unassembled WGS sequence"/>
</dbReference>
<gene>
    <name evidence="2" type="ORF">ILYODFUR_013142</name>
</gene>
<evidence type="ECO:0000313" key="2">
    <source>
        <dbReference type="EMBL" id="MEQ2236472.1"/>
    </source>
</evidence>
<sequence>MLQRKGKVRSLRAITPPCLPVRDIGMALLTLLLGNALNPTVVHTAALPGADLQIIKSSIRQAVNSLMPGDSSEHNTRNTRENNNKQNIQQKTSDLLHSIMAGNKKADRTSLFVGFNSYCFSGI</sequence>
<proteinExistence type="predicted"/>
<name>A0ABV0TVV8_9TELE</name>
<accession>A0ABV0TVV8</accession>
<feature type="compositionally biased region" description="Basic and acidic residues" evidence="1">
    <location>
        <begin position="71"/>
        <end position="83"/>
    </location>
</feature>
<feature type="region of interest" description="Disordered" evidence="1">
    <location>
        <begin position="66"/>
        <end position="90"/>
    </location>
</feature>
<comment type="caution">
    <text evidence="2">The sequence shown here is derived from an EMBL/GenBank/DDBJ whole genome shotgun (WGS) entry which is preliminary data.</text>
</comment>
<organism evidence="2 3">
    <name type="scientific">Ilyodon furcidens</name>
    <name type="common">goldbreast splitfin</name>
    <dbReference type="NCBI Taxonomy" id="33524"/>
    <lineage>
        <taxon>Eukaryota</taxon>
        <taxon>Metazoa</taxon>
        <taxon>Chordata</taxon>
        <taxon>Craniata</taxon>
        <taxon>Vertebrata</taxon>
        <taxon>Euteleostomi</taxon>
        <taxon>Actinopterygii</taxon>
        <taxon>Neopterygii</taxon>
        <taxon>Teleostei</taxon>
        <taxon>Neoteleostei</taxon>
        <taxon>Acanthomorphata</taxon>
        <taxon>Ovalentaria</taxon>
        <taxon>Atherinomorphae</taxon>
        <taxon>Cyprinodontiformes</taxon>
        <taxon>Goodeidae</taxon>
        <taxon>Ilyodon</taxon>
    </lineage>
</organism>
<keyword evidence="3" id="KW-1185">Reference proteome</keyword>